<name>A0A8J5MKU4_HOMAM</name>
<dbReference type="GO" id="GO:0006888">
    <property type="term" value="P:endoplasmic reticulum to Golgi vesicle-mediated transport"/>
    <property type="evidence" value="ECO:0007669"/>
    <property type="project" value="TreeGrafter"/>
</dbReference>
<dbReference type="InterPro" id="IPR053202">
    <property type="entry name" value="EGF_Rcpt_Signaling_Reg"/>
</dbReference>
<dbReference type="GO" id="GO:0005789">
    <property type="term" value="C:endoplasmic reticulum membrane"/>
    <property type="evidence" value="ECO:0007669"/>
    <property type="project" value="TreeGrafter"/>
</dbReference>
<dbReference type="GO" id="GO:0005886">
    <property type="term" value="C:plasma membrane"/>
    <property type="evidence" value="ECO:0007669"/>
    <property type="project" value="TreeGrafter"/>
</dbReference>
<dbReference type="GO" id="GO:0031902">
    <property type="term" value="C:late endosome membrane"/>
    <property type="evidence" value="ECO:0007669"/>
    <property type="project" value="TreeGrafter"/>
</dbReference>
<evidence type="ECO:0000256" key="1">
    <source>
        <dbReference type="SAM" id="Phobius"/>
    </source>
</evidence>
<keyword evidence="1" id="KW-0472">Membrane</keyword>
<reference evidence="3" key="1">
    <citation type="journal article" date="2021" name="Sci. Adv.">
        <title>The American lobster genome reveals insights on longevity, neural, and immune adaptations.</title>
        <authorList>
            <person name="Polinski J.M."/>
            <person name="Zimin A.V."/>
            <person name="Clark K.F."/>
            <person name="Kohn A.B."/>
            <person name="Sadowski N."/>
            <person name="Timp W."/>
            <person name="Ptitsyn A."/>
            <person name="Khanna P."/>
            <person name="Romanova D.Y."/>
            <person name="Williams P."/>
            <person name="Greenwood S.J."/>
            <person name="Moroz L.L."/>
            <person name="Walt D.R."/>
            <person name="Bodnar A.G."/>
        </authorList>
    </citation>
    <scope>NUCLEOTIDE SEQUENCE</scope>
    <source>
        <strain evidence="3">GMGI-L3</strain>
    </source>
</reference>
<accession>A0A8J5MKU4</accession>
<evidence type="ECO:0000259" key="2">
    <source>
        <dbReference type="Pfam" id="PF05050"/>
    </source>
</evidence>
<dbReference type="PANTHER" id="PTHR34009">
    <property type="entry name" value="PROTEIN STAR"/>
    <property type="match status" value="1"/>
</dbReference>
<dbReference type="AlphaFoldDB" id="A0A8J5MKU4"/>
<keyword evidence="4" id="KW-1185">Reference proteome</keyword>
<dbReference type="GO" id="GO:0005794">
    <property type="term" value="C:Golgi apparatus"/>
    <property type="evidence" value="ECO:0007669"/>
    <property type="project" value="TreeGrafter"/>
</dbReference>
<dbReference type="Proteomes" id="UP000747542">
    <property type="component" value="Unassembled WGS sequence"/>
</dbReference>
<dbReference type="PANTHER" id="PTHR34009:SF2">
    <property type="entry name" value="PROTEIN STAR"/>
    <property type="match status" value="1"/>
</dbReference>
<evidence type="ECO:0000313" key="4">
    <source>
        <dbReference type="Proteomes" id="UP000747542"/>
    </source>
</evidence>
<dbReference type="Pfam" id="PF05050">
    <property type="entry name" value="Methyltransf_21"/>
    <property type="match status" value="1"/>
</dbReference>
<feature type="transmembrane region" description="Helical" evidence="1">
    <location>
        <begin position="9"/>
        <end position="29"/>
    </location>
</feature>
<keyword evidence="1" id="KW-1133">Transmembrane helix</keyword>
<keyword evidence="1" id="KW-0812">Transmembrane</keyword>
<dbReference type="GO" id="GO:0016197">
    <property type="term" value="P:endosomal transport"/>
    <property type="evidence" value="ECO:0007669"/>
    <property type="project" value="TreeGrafter"/>
</dbReference>
<evidence type="ECO:0000313" key="3">
    <source>
        <dbReference type="EMBL" id="KAG7155091.1"/>
    </source>
</evidence>
<gene>
    <name evidence="3" type="primary">S-L8</name>
    <name evidence="3" type="ORF">Hamer_G015698</name>
</gene>
<comment type="caution">
    <text evidence="3">The sequence shown here is derived from an EMBL/GenBank/DDBJ whole genome shotgun (WGS) entry which is preliminary data.</text>
</comment>
<dbReference type="EMBL" id="JAHLQT010043233">
    <property type="protein sequence ID" value="KAG7155091.1"/>
    <property type="molecule type" value="Genomic_DNA"/>
</dbReference>
<dbReference type="OrthoDB" id="6368223at2759"/>
<protein>
    <submittedName>
        <fullName evidence="3">Star-like 8</fullName>
    </submittedName>
</protein>
<sequence>MRYNTLQRLIVLCLVVLVLSWVLFFMFFLQDPLASQSNVLYRMAGPLSADDPQVLKILKNDFLDLPSSLPYNISDNSHIGSQDFTWPWINEHLQEMFHDQHGGFFVEAGALNGVYLSNTLWLEKNLGWTGLLIEPDRESYKELKFKHRKAWSSNTCISSESYPKQIILESHYVVQKEWLDKLYFWAYRGHSHEMRQDNLNKEDKTKAWDFTYSSVQCFPVLSYLLALNLTTVDLLSLDVQGTEALILETILKDTRVSIRVIVAEDEKHSFNHSHMDRLGYVLVASSVDHIYVKKGDGILDRRNVKARIAKLKADKMTPSSS</sequence>
<dbReference type="InterPro" id="IPR006342">
    <property type="entry name" value="FkbM_mtfrase"/>
</dbReference>
<organism evidence="3 4">
    <name type="scientific">Homarus americanus</name>
    <name type="common">American lobster</name>
    <dbReference type="NCBI Taxonomy" id="6706"/>
    <lineage>
        <taxon>Eukaryota</taxon>
        <taxon>Metazoa</taxon>
        <taxon>Ecdysozoa</taxon>
        <taxon>Arthropoda</taxon>
        <taxon>Crustacea</taxon>
        <taxon>Multicrustacea</taxon>
        <taxon>Malacostraca</taxon>
        <taxon>Eumalacostraca</taxon>
        <taxon>Eucarida</taxon>
        <taxon>Decapoda</taxon>
        <taxon>Pleocyemata</taxon>
        <taxon>Astacidea</taxon>
        <taxon>Nephropoidea</taxon>
        <taxon>Nephropidae</taxon>
        <taxon>Homarus</taxon>
    </lineage>
</organism>
<feature type="domain" description="Methyltransferase FkbM" evidence="2">
    <location>
        <begin position="108"/>
        <end position="276"/>
    </location>
</feature>
<proteinExistence type="predicted"/>